<accession>A0A6S6SUH8</accession>
<name>A0A6S6SUH8_9GAMM</name>
<reference evidence="1" key="1">
    <citation type="submission" date="2020-01" db="EMBL/GenBank/DDBJ databases">
        <authorList>
            <person name="Meier V. D."/>
            <person name="Meier V D."/>
        </authorList>
    </citation>
    <scope>NUCLEOTIDE SEQUENCE</scope>
    <source>
        <strain evidence="1">HLG_WM_MAG_09</strain>
    </source>
</reference>
<dbReference type="Gene3D" id="2.60.120.10">
    <property type="entry name" value="Jelly Rolls"/>
    <property type="match status" value="1"/>
</dbReference>
<proteinExistence type="predicted"/>
<dbReference type="CDD" id="cd02208">
    <property type="entry name" value="cupin_RmlC-like"/>
    <property type="match status" value="1"/>
</dbReference>
<organism evidence="1">
    <name type="scientific">uncultured Thiotrichaceae bacterium</name>
    <dbReference type="NCBI Taxonomy" id="298394"/>
    <lineage>
        <taxon>Bacteria</taxon>
        <taxon>Pseudomonadati</taxon>
        <taxon>Pseudomonadota</taxon>
        <taxon>Gammaproteobacteria</taxon>
        <taxon>Thiotrichales</taxon>
        <taxon>Thiotrichaceae</taxon>
        <taxon>environmental samples</taxon>
    </lineage>
</organism>
<dbReference type="EMBL" id="CACVAT010000092">
    <property type="protein sequence ID" value="CAA6806210.1"/>
    <property type="molecule type" value="Genomic_DNA"/>
</dbReference>
<evidence type="ECO:0000313" key="1">
    <source>
        <dbReference type="EMBL" id="CAA6806210.1"/>
    </source>
</evidence>
<protein>
    <submittedName>
        <fullName evidence="1">Cupin</fullName>
    </submittedName>
</protein>
<gene>
    <name evidence="1" type="ORF">HELGO_WM30936</name>
</gene>
<dbReference type="InterPro" id="IPR011051">
    <property type="entry name" value="RmlC_Cupin_sf"/>
</dbReference>
<dbReference type="AlphaFoldDB" id="A0A6S6SUH8"/>
<sequence length="130" mass="14847">MNIGPFSIEKQFVVMSPDKSASIEALDSSLYQRLNDNYAGFKGHELICCYEFNKDWGNWEIHPKGDEIVVLLSGNAEFVIELETEQRSVTLENMGDYAIIPKKTWYTIRTQTKTKILFISPCEGTESKKS</sequence>
<dbReference type="InterPro" id="IPR014710">
    <property type="entry name" value="RmlC-like_jellyroll"/>
</dbReference>
<dbReference type="SUPFAM" id="SSF51182">
    <property type="entry name" value="RmlC-like cupins"/>
    <property type="match status" value="1"/>
</dbReference>